<accession>A0A0M3ICG4</accession>
<feature type="region of interest" description="Disordered" evidence="1">
    <location>
        <begin position="1"/>
        <end position="21"/>
    </location>
</feature>
<evidence type="ECO:0000256" key="1">
    <source>
        <dbReference type="SAM" id="MobiDB-lite"/>
    </source>
</evidence>
<organism evidence="2 3">
    <name type="scientific">Ascaris lumbricoides</name>
    <name type="common">Giant roundworm</name>
    <dbReference type="NCBI Taxonomy" id="6252"/>
    <lineage>
        <taxon>Eukaryota</taxon>
        <taxon>Metazoa</taxon>
        <taxon>Ecdysozoa</taxon>
        <taxon>Nematoda</taxon>
        <taxon>Chromadorea</taxon>
        <taxon>Rhabditida</taxon>
        <taxon>Spirurina</taxon>
        <taxon>Ascaridomorpha</taxon>
        <taxon>Ascaridoidea</taxon>
        <taxon>Ascarididae</taxon>
        <taxon>Ascaris</taxon>
    </lineage>
</organism>
<sequence length="83" mass="9921">MQQWEKSEMEMQKDTRSHGRAILSIMECDPRSGPNFPDSTRRHSKYSIEINEMRTQKWKYTDECRSETRTPKQLCIVGKWAIL</sequence>
<dbReference type="Proteomes" id="UP000036681">
    <property type="component" value="Unplaced"/>
</dbReference>
<dbReference type="AlphaFoldDB" id="A0A0M3ICG4"/>
<evidence type="ECO:0000313" key="2">
    <source>
        <dbReference type="Proteomes" id="UP000036681"/>
    </source>
</evidence>
<reference evidence="3" key="1">
    <citation type="submission" date="2017-02" db="UniProtKB">
        <authorList>
            <consortium name="WormBaseParasite"/>
        </authorList>
    </citation>
    <scope>IDENTIFICATION</scope>
</reference>
<feature type="compositionally biased region" description="Basic and acidic residues" evidence="1">
    <location>
        <begin position="1"/>
        <end position="17"/>
    </location>
</feature>
<evidence type="ECO:0000313" key="3">
    <source>
        <dbReference type="WBParaSite" id="ALUE_0001557201-mRNA-1"/>
    </source>
</evidence>
<proteinExistence type="predicted"/>
<protein>
    <submittedName>
        <fullName evidence="3">Ovule protein</fullName>
    </submittedName>
</protein>
<keyword evidence="2" id="KW-1185">Reference proteome</keyword>
<dbReference type="WBParaSite" id="ALUE_0001557201-mRNA-1">
    <property type="protein sequence ID" value="ALUE_0001557201-mRNA-1"/>
    <property type="gene ID" value="ALUE_0001557201"/>
</dbReference>
<name>A0A0M3ICG4_ASCLU</name>